<dbReference type="AlphaFoldDB" id="A0A3B0XS92"/>
<gene>
    <name evidence="1" type="ORF">MNBD_GAMMA12-1271</name>
</gene>
<organism evidence="1">
    <name type="scientific">hydrothermal vent metagenome</name>
    <dbReference type="NCBI Taxonomy" id="652676"/>
    <lineage>
        <taxon>unclassified sequences</taxon>
        <taxon>metagenomes</taxon>
        <taxon>ecological metagenomes</taxon>
    </lineage>
</organism>
<proteinExistence type="predicted"/>
<dbReference type="EMBL" id="UOFL01000010">
    <property type="protein sequence ID" value="VAW71118.1"/>
    <property type="molecule type" value="Genomic_DNA"/>
</dbReference>
<protein>
    <submittedName>
        <fullName evidence="1">Uncharacterized protein</fullName>
    </submittedName>
</protein>
<accession>A0A3B0XS92</accession>
<evidence type="ECO:0000313" key="1">
    <source>
        <dbReference type="EMBL" id="VAW71118.1"/>
    </source>
</evidence>
<sequence length="143" mass="16321">MLHKDLQRAYRKLPVARAVTNFSTEEFLKSLEYFVLQSNVSVRTNDLLIIDKLCKKIEVPKRLVIEYSSDLSTTLNTTAVTVEYAVFITLLLSVLAQKYNDFKFYNTALKLCDGCLLDPHLTVPVEMQKTIIAMSTQILSILE</sequence>
<name>A0A3B0XS92_9ZZZZ</name>
<reference evidence="1" key="1">
    <citation type="submission" date="2018-06" db="EMBL/GenBank/DDBJ databases">
        <authorList>
            <person name="Zhirakovskaya E."/>
        </authorList>
    </citation>
    <scope>NUCLEOTIDE SEQUENCE</scope>
</reference>